<dbReference type="SUPFAM" id="SSF88659">
    <property type="entry name" value="Sigma3 and sigma4 domains of RNA polymerase sigma factors"/>
    <property type="match status" value="1"/>
</dbReference>
<feature type="compositionally biased region" description="Polar residues" evidence="6">
    <location>
        <begin position="56"/>
        <end position="67"/>
    </location>
</feature>
<name>A0A4S4EG02_CAMSN</name>
<dbReference type="Gene3D" id="1.10.601.10">
    <property type="entry name" value="RNA Polymerase Primary Sigma Factor"/>
    <property type="match status" value="1"/>
</dbReference>
<evidence type="ECO:0000256" key="5">
    <source>
        <dbReference type="ARBA" id="ARBA00023163"/>
    </source>
</evidence>
<feature type="region of interest" description="Disordered" evidence="6">
    <location>
        <begin position="56"/>
        <end position="84"/>
    </location>
</feature>
<evidence type="ECO:0000313" key="9">
    <source>
        <dbReference type="Proteomes" id="UP000306102"/>
    </source>
</evidence>
<evidence type="ECO:0000259" key="7">
    <source>
        <dbReference type="PROSITE" id="PS00715"/>
    </source>
</evidence>
<evidence type="ECO:0000256" key="1">
    <source>
        <dbReference type="ARBA" id="ARBA00007788"/>
    </source>
</evidence>
<dbReference type="Proteomes" id="UP000306102">
    <property type="component" value="Unassembled WGS sequence"/>
</dbReference>
<accession>A0A4S4EG02</accession>
<comment type="caution">
    <text evidence="8">The sequence shown here is derived from an EMBL/GenBank/DDBJ whole genome shotgun (WGS) entry which is preliminary data.</text>
</comment>
<feature type="domain" description="RNA polymerase sigma-70" evidence="7">
    <location>
        <begin position="291"/>
        <end position="304"/>
    </location>
</feature>
<keyword evidence="4" id="KW-0238">DNA-binding</keyword>
<gene>
    <name evidence="8" type="ORF">TEA_029024</name>
</gene>
<dbReference type="InterPro" id="IPR007627">
    <property type="entry name" value="RNA_pol_sigma70_r2"/>
</dbReference>
<dbReference type="Pfam" id="PF04539">
    <property type="entry name" value="Sigma70_r3"/>
    <property type="match status" value="1"/>
</dbReference>
<dbReference type="Gene3D" id="1.10.10.10">
    <property type="entry name" value="Winged helix-like DNA-binding domain superfamily/Winged helix DNA-binding domain"/>
    <property type="match status" value="2"/>
</dbReference>
<keyword evidence="9" id="KW-1185">Reference proteome</keyword>
<keyword evidence="3" id="KW-0731">Sigma factor</keyword>
<dbReference type="Pfam" id="PF04542">
    <property type="entry name" value="Sigma70_r2"/>
    <property type="match status" value="1"/>
</dbReference>
<keyword evidence="5" id="KW-0804">Transcription</keyword>
<dbReference type="InterPro" id="IPR013325">
    <property type="entry name" value="RNA_pol_sigma_r2"/>
</dbReference>
<dbReference type="STRING" id="542762.A0A4S4EG02"/>
<dbReference type="InterPro" id="IPR036388">
    <property type="entry name" value="WH-like_DNA-bd_sf"/>
</dbReference>
<evidence type="ECO:0000256" key="2">
    <source>
        <dbReference type="ARBA" id="ARBA00023015"/>
    </source>
</evidence>
<evidence type="ECO:0000313" key="8">
    <source>
        <dbReference type="EMBL" id="THG15360.1"/>
    </source>
</evidence>
<protein>
    <recommendedName>
        <fullName evidence="7">RNA polymerase sigma-70 domain-containing protein</fullName>
    </recommendedName>
</protein>
<evidence type="ECO:0000256" key="6">
    <source>
        <dbReference type="SAM" id="MobiDB-lite"/>
    </source>
</evidence>
<dbReference type="GO" id="GO:0003677">
    <property type="term" value="F:DNA binding"/>
    <property type="evidence" value="ECO:0007669"/>
    <property type="project" value="UniProtKB-KW"/>
</dbReference>
<proteinExistence type="inferred from homology"/>
<evidence type="ECO:0000256" key="3">
    <source>
        <dbReference type="ARBA" id="ARBA00023082"/>
    </source>
</evidence>
<feature type="region of interest" description="Disordered" evidence="6">
    <location>
        <begin position="529"/>
        <end position="553"/>
    </location>
</feature>
<dbReference type="EMBL" id="SDRB02004768">
    <property type="protein sequence ID" value="THG15360.1"/>
    <property type="molecule type" value="Genomic_DNA"/>
</dbReference>
<dbReference type="AlphaFoldDB" id="A0A4S4EG02"/>
<dbReference type="PANTHER" id="PTHR30603">
    <property type="entry name" value="RNA POLYMERASE SIGMA FACTOR RPO"/>
    <property type="match status" value="1"/>
</dbReference>
<dbReference type="PRINTS" id="PR00046">
    <property type="entry name" value="SIGMA70FCT"/>
</dbReference>
<organism evidence="8 9">
    <name type="scientific">Camellia sinensis var. sinensis</name>
    <name type="common">China tea</name>
    <dbReference type="NCBI Taxonomy" id="542762"/>
    <lineage>
        <taxon>Eukaryota</taxon>
        <taxon>Viridiplantae</taxon>
        <taxon>Streptophyta</taxon>
        <taxon>Embryophyta</taxon>
        <taxon>Tracheophyta</taxon>
        <taxon>Spermatophyta</taxon>
        <taxon>Magnoliopsida</taxon>
        <taxon>eudicotyledons</taxon>
        <taxon>Gunneridae</taxon>
        <taxon>Pentapetalae</taxon>
        <taxon>asterids</taxon>
        <taxon>Ericales</taxon>
        <taxon>Theaceae</taxon>
        <taxon>Camellia</taxon>
    </lineage>
</organism>
<dbReference type="GO" id="GO:0071482">
    <property type="term" value="P:cellular response to light stimulus"/>
    <property type="evidence" value="ECO:0007669"/>
    <property type="project" value="UniProtKB-ARBA"/>
</dbReference>
<dbReference type="NCBIfam" id="TIGR02937">
    <property type="entry name" value="sigma70-ECF"/>
    <property type="match status" value="1"/>
</dbReference>
<evidence type="ECO:0000256" key="4">
    <source>
        <dbReference type="ARBA" id="ARBA00023125"/>
    </source>
</evidence>
<comment type="similarity">
    <text evidence="1">Belongs to the sigma-70 factor family.</text>
</comment>
<keyword evidence="2" id="KW-0805">Transcription regulation</keyword>
<sequence>MMVSAAVIGLSAGKRLLSSSYYSDITEKLSCGYDYGSTYHQAASTKNVITANKSSNNSTSFLSNQHTRSLKAQKEHVNTASEPSTAEVWLQRLNHLEEDRSHSEFSVEALLLLQKSMLEKQWNLSTETVITDGKRENTHKKMQVTGSGTSARRRRIDARRKVLRQNSSMIQLSTSKQLKCIIRPELLQNRLKGYVKGVASEELLTHSEVVQLSKIIKTGLYLEEQKSRLKERLGCEPSEEQLATSLRISRAELQLKLIEFSLARENLAMNNVRLVMSIAQRYNNMGVEMADLIQGGLIGLLRGIEKFDSSKGFKISTYVYWWIRQLPLLTAMPWFLHPLEMGIVVPGVSRALVENARTLRLPTYLHERLSLIRNAKMKLEEEGIAPSIDRIAACLNMSQTKVRNATEVPSTLSFILSQYLAISKVFSLDREAFPSLNGLPGETLHSYIADNHLENNPWHGVDEWALKDEVNKLISTTLRERERDIIRLYYGLDSECLTWEDISRRDDVSMQSGTSSQGPEDHLDLELDENEFAVLAGESQDPADNEPNMGDFWDSLTSLISEKISQDKDRKGKGKEE</sequence>
<reference evidence="8 9" key="1">
    <citation type="journal article" date="2018" name="Proc. Natl. Acad. Sci. U.S.A.">
        <title>Draft genome sequence of Camellia sinensis var. sinensis provides insights into the evolution of the tea genome and tea quality.</title>
        <authorList>
            <person name="Wei C."/>
            <person name="Yang H."/>
            <person name="Wang S."/>
            <person name="Zhao J."/>
            <person name="Liu C."/>
            <person name="Gao L."/>
            <person name="Xia E."/>
            <person name="Lu Y."/>
            <person name="Tai Y."/>
            <person name="She G."/>
            <person name="Sun J."/>
            <person name="Cao H."/>
            <person name="Tong W."/>
            <person name="Gao Q."/>
            <person name="Li Y."/>
            <person name="Deng W."/>
            <person name="Jiang X."/>
            <person name="Wang W."/>
            <person name="Chen Q."/>
            <person name="Zhang S."/>
            <person name="Li H."/>
            <person name="Wu J."/>
            <person name="Wang P."/>
            <person name="Li P."/>
            <person name="Shi C."/>
            <person name="Zheng F."/>
            <person name="Jian J."/>
            <person name="Huang B."/>
            <person name="Shan D."/>
            <person name="Shi M."/>
            <person name="Fang C."/>
            <person name="Yue Y."/>
            <person name="Li F."/>
            <person name="Li D."/>
            <person name="Wei S."/>
            <person name="Han B."/>
            <person name="Jiang C."/>
            <person name="Yin Y."/>
            <person name="Xia T."/>
            <person name="Zhang Z."/>
            <person name="Bennetzen J.L."/>
            <person name="Zhao S."/>
            <person name="Wan X."/>
        </authorList>
    </citation>
    <scope>NUCLEOTIDE SEQUENCE [LARGE SCALE GENOMIC DNA]</scope>
    <source>
        <strain evidence="9">cv. Shuchazao</strain>
        <tissue evidence="8">Leaf</tissue>
    </source>
</reference>
<dbReference type="SUPFAM" id="SSF88946">
    <property type="entry name" value="Sigma2 domain of RNA polymerase sigma factors"/>
    <property type="match status" value="1"/>
</dbReference>
<dbReference type="InterPro" id="IPR050239">
    <property type="entry name" value="Sigma-70_RNA_pol_init_factors"/>
</dbReference>
<dbReference type="PANTHER" id="PTHR30603:SF14">
    <property type="entry name" value="RNA POLYMERASE SIGMA FACTOR SIGA"/>
    <property type="match status" value="1"/>
</dbReference>
<dbReference type="GO" id="GO:0016987">
    <property type="term" value="F:sigma factor activity"/>
    <property type="evidence" value="ECO:0007669"/>
    <property type="project" value="UniProtKB-KW"/>
</dbReference>
<dbReference type="GO" id="GO:0006352">
    <property type="term" value="P:DNA-templated transcription initiation"/>
    <property type="evidence" value="ECO:0007669"/>
    <property type="project" value="InterPro"/>
</dbReference>
<dbReference type="InterPro" id="IPR013324">
    <property type="entry name" value="RNA_pol_sigma_r3/r4-like"/>
</dbReference>
<dbReference type="InterPro" id="IPR000943">
    <property type="entry name" value="RNA_pol_sigma70"/>
</dbReference>
<dbReference type="InterPro" id="IPR014284">
    <property type="entry name" value="RNA_pol_sigma-70_dom"/>
</dbReference>
<dbReference type="InterPro" id="IPR007624">
    <property type="entry name" value="RNA_pol_sigma70_r3"/>
</dbReference>
<dbReference type="PROSITE" id="PS00715">
    <property type="entry name" value="SIGMA70_1"/>
    <property type="match status" value="1"/>
</dbReference>